<name>A0A6M8BAP1_9CYAN</name>
<dbReference type="RefSeq" id="WP_172354243.1">
    <property type="nucleotide sequence ID" value="NZ_CP053661.1"/>
</dbReference>
<reference evidence="1 2" key="1">
    <citation type="submission" date="2020-05" db="EMBL/GenBank/DDBJ databases">
        <title>Complete genome sequence of of a novel Thermoleptolyngbya strain isolated from hot springs of Ganzi, Sichuan China.</title>
        <authorList>
            <person name="Tang J."/>
            <person name="Daroch M."/>
            <person name="Li L."/>
            <person name="Waleron K."/>
            <person name="Waleron M."/>
            <person name="Waleron M."/>
        </authorList>
    </citation>
    <scope>NUCLEOTIDE SEQUENCE [LARGE SCALE GENOMIC DNA]</scope>
    <source>
        <strain evidence="1 2">PKUAC-SCTA183</strain>
    </source>
</reference>
<organism evidence="1 2">
    <name type="scientific">Thermoleptolyngbya sichuanensis A183</name>
    <dbReference type="NCBI Taxonomy" id="2737172"/>
    <lineage>
        <taxon>Bacteria</taxon>
        <taxon>Bacillati</taxon>
        <taxon>Cyanobacteriota</taxon>
        <taxon>Cyanophyceae</taxon>
        <taxon>Oculatellales</taxon>
        <taxon>Oculatellaceae</taxon>
        <taxon>Thermoleptolyngbya</taxon>
        <taxon>Thermoleptolyngbya sichuanensis</taxon>
    </lineage>
</organism>
<keyword evidence="2" id="KW-1185">Reference proteome</keyword>
<dbReference type="KEGG" id="theu:HPC62_06280"/>
<dbReference type="AlphaFoldDB" id="A0A6M8BAP1"/>
<evidence type="ECO:0000313" key="1">
    <source>
        <dbReference type="EMBL" id="QKD81857.1"/>
    </source>
</evidence>
<gene>
    <name evidence="1" type="ORF">HPC62_06280</name>
</gene>
<protein>
    <submittedName>
        <fullName evidence="1">Uncharacterized protein</fullName>
    </submittedName>
</protein>
<dbReference type="EMBL" id="CP053661">
    <property type="protein sequence ID" value="QKD81857.1"/>
    <property type="molecule type" value="Genomic_DNA"/>
</dbReference>
<accession>A0A6M8BAP1</accession>
<proteinExistence type="predicted"/>
<dbReference type="Proteomes" id="UP000505210">
    <property type="component" value="Chromosome"/>
</dbReference>
<evidence type="ECO:0000313" key="2">
    <source>
        <dbReference type="Proteomes" id="UP000505210"/>
    </source>
</evidence>
<sequence>MLVILMEDQLLQPQQVCQSCLMADRSGQPRWQQGRLRCGRALEKPSENLPEQYECQMGFRIANIEPA</sequence>